<proteinExistence type="inferred from homology"/>
<evidence type="ECO:0000256" key="3">
    <source>
        <dbReference type="ARBA" id="ARBA00022801"/>
    </source>
</evidence>
<keyword evidence="2" id="KW-0540">Nuclease</keyword>
<dbReference type="InterPro" id="IPR044925">
    <property type="entry name" value="His-Me_finger_sf"/>
</dbReference>
<dbReference type="OrthoDB" id="5485925at2"/>
<sequence>MLNKLVFLLAGIFVLSSAFGQLHQPILPGLEGDALLQALQDNFRPSSVLTYGEARDLLFGEIDPSNDTLYCVYTGLAAYIAPGEDPTETAFDQGINTEHTWPRSKGASGFIPEADMHHLFPTEAQANSDRGSFPFGEVPDAQAIRWYGNGSEFSSQPADDNGQYSELGNQLFEPPHAHKGDVARAMFYFYTVYREEALAADPSFFEAQRTTLCLWQAEDPVTQKEWDRTHAIAPHQQGKANPFVLDCTLATRCYCDDVVPPCTPPVSVEEVAPGKLSKVLLFPNPAYGATTLELALPEAGALTLQWHNTLGQPVLGPQEQGLPKGPSAWEVEAPKQAGIYIGQLRLSGAGRAWTGTVRLLVE</sequence>
<evidence type="ECO:0000256" key="1">
    <source>
        <dbReference type="ARBA" id="ARBA00006429"/>
    </source>
</evidence>
<dbReference type="GO" id="GO:0016787">
    <property type="term" value="F:hydrolase activity"/>
    <property type="evidence" value="ECO:0007669"/>
    <property type="project" value="UniProtKB-KW"/>
</dbReference>
<evidence type="ECO:0000256" key="2">
    <source>
        <dbReference type="ARBA" id="ARBA00022722"/>
    </source>
</evidence>
<name>A0A5C6RZU0_9BACT</name>
<evidence type="ECO:0000313" key="5">
    <source>
        <dbReference type="Proteomes" id="UP000321580"/>
    </source>
</evidence>
<reference evidence="4 5" key="1">
    <citation type="submission" date="2019-08" db="EMBL/GenBank/DDBJ databases">
        <title>Genome of Phaeodactylibacter luteus.</title>
        <authorList>
            <person name="Bowman J.P."/>
        </authorList>
    </citation>
    <scope>NUCLEOTIDE SEQUENCE [LARGE SCALE GENOMIC DNA]</scope>
    <source>
        <strain evidence="4 5">KCTC 42180</strain>
    </source>
</reference>
<dbReference type="PANTHER" id="PTHR33607">
    <property type="entry name" value="ENDONUCLEASE-1"/>
    <property type="match status" value="1"/>
</dbReference>
<keyword evidence="3" id="KW-0378">Hydrolase</keyword>
<dbReference type="Pfam" id="PF04231">
    <property type="entry name" value="Endonuclease_1"/>
    <property type="match status" value="1"/>
</dbReference>
<dbReference type="InterPro" id="IPR007346">
    <property type="entry name" value="Endonuclease-I"/>
</dbReference>
<dbReference type="PANTHER" id="PTHR33607:SF2">
    <property type="entry name" value="ENDONUCLEASE-1"/>
    <property type="match status" value="1"/>
</dbReference>
<dbReference type="GO" id="GO:0004518">
    <property type="term" value="F:nuclease activity"/>
    <property type="evidence" value="ECO:0007669"/>
    <property type="project" value="UniProtKB-KW"/>
</dbReference>
<dbReference type="EMBL" id="VOOR01000006">
    <property type="protein sequence ID" value="TXB67644.1"/>
    <property type="molecule type" value="Genomic_DNA"/>
</dbReference>
<dbReference type="AlphaFoldDB" id="A0A5C6RZU0"/>
<accession>A0A5C6RZU0</accession>
<comment type="similarity">
    <text evidence="1">Belongs to the EndA/NucM nuclease family.</text>
</comment>
<dbReference type="SUPFAM" id="SSF54060">
    <property type="entry name" value="His-Me finger endonucleases"/>
    <property type="match status" value="1"/>
</dbReference>
<dbReference type="RefSeq" id="WP_147166225.1">
    <property type="nucleotide sequence ID" value="NZ_VOOR01000006.1"/>
</dbReference>
<evidence type="ECO:0000313" key="4">
    <source>
        <dbReference type="EMBL" id="TXB67644.1"/>
    </source>
</evidence>
<protein>
    <recommendedName>
        <fullName evidence="6">Endonuclease I</fullName>
    </recommendedName>
</protein>
<dbReference type="Proteomes" id="UP000321580">
    <property type="component" value="Unassembled WGS sequence"/>
</dbReference>
<keyword evidence="5" id="KW-1185">Reference proteome</keyword>
<organism evidence="4 5">
    <name type="scientific">Phaeodactylibacter luteus</name>
    <dbReference type="NCBI Taxonomy" id="1564516"/>
    <lineage>
        <taxon>Bacteria</taxon>
        <taxon>Pseudomonadati</taxon>
        <taxon>Bacteroidota</taxon>
        <taxon>Saprospiria</taxon>
        <taxon>Saprospirales</taxon>
        <taxon>Haliscomenobacteraceae</taxon>
        <taxon>Phaeodactylibacter</taxon>
    </lineage>
</organism>
<gene>
    <name evidence="4" type="ORF">FRY97_04440</name>
</gene>
<comment type="caution">
    <text evidence="4">The sequence shown here is derived from an EMBL/GenBank/DDBJ whole genome shotgun (WGS) entry which is preliminary data.</text>
</comment>
<evidence type="ECO:0008006" key="6">
    <source>
        <dbReference type="Google" id="ProtNLM"/>
    </source>
</evidence>